<accession>A0ABU6W0C4</accession>
<comment type="caution">
    <text evidence="1">The sequence shown here is derived from an EMBL/GenBank/DDBJ whole genome shotgun (WGS) entry which is preliminary data.</text>
</comment>
<keyword evidence="2" id="KW-1185">Reference proteome</keyword>
<evidence type="ECO:0000313" key="1">
    <source>
        <dbReference type="EMBL" id="MED6178836.1"/>
    </source>
</evidence>
<feature type="non-terminal residue" evidence="1">
    <location>
        <position position="1"/>
    </location>
</feature>
<proteinExistence type="predicted"/>
<sequence length="124" mass="14095">QPNDVIRLTKQILYVESSAAATVINGSYVPRGTFYVSGVDKTLQELALGDSCRIEWMYLTSWPVQINNSSISSTDLHNMLLYGFELSWLKGYCNNETYFAMIDDHNNIVCFNSPYKESPLQPQN</sequence>
<reference evidence="1 2" key="1">
    <citation type="journal article" date="2023" name="Plants (Basel)">
        <title>Bridging the Gap: Combining Genomics and Transcriptomics Approaches to Understand Stylosanthes scabra, an Orphan Legume from the Brazilian Caatinga.</title>
        <authorList>
            <person name="Ferreira-Neto J.R.C."/>
            <person name="da Silva M.D."/>
            <person name="Binneck E."/>
            <person name="de Melo N.F."/>
            <person name="da Silva R.H."/>
            <person name="de Melo A.L.T.M."/>
            <person name="Pandolfi V."/>
            <person name="Bustamante F.O."/>
            <person name="Brasileiro-Vidal A.C."/>
            <person name="Benko-Iseppon A.M."/>
        </authorList>
    </citation>
    <scope>NUCLEOTIDE SEQUENCE [LARGE SCALE GENOMIC DNA]</scope>
    <source>
        <tissue evidence="1">Leaves</tissue>
    </source>
</reference>
<evidence type="ECO:0000313" key="2">
    <source>
        <dbReference type="Proteomes" id="UP001341840"/>
    </source>
</evidence>
<organism evidence="1 2">
    <name type="scientific">Stylosanthes scabra</name>
    <dbReference type="NCBI Taxonomy" id="79078"/>
    <lineage>
        <taxon>Eukaryota</taxon>
        <taxon>Viridiplantae</taxon>
        <taxon>Streptophyta</taxon>
        <taxon>Embryophyta</taxon>
        <taxon>Tracheophyta</taxon>
        <taxon>Spermatophyta</taxon>
        <taxon>Magnoliopsida</taxon>
        <taxon>eudicotyledons</taxon>
        <taxon>Gunneridae</taxon>
        <taxon>Pentapetalae</taxon>
        <taxon>rosids</taxon>
        <taxon>fabids</taxon>
        <taxon>Fabales</taxon>
        <taxon>Fabaceae</taxon>
        <taxon>Papilionoideae</taxon>
        <taxon>50 kb inversion clade</taxon>
        <taxon>dalbergioids sensu lato</taxon>
        <taxon>Dalbergieae</taxon>
        <taxon>Pterocarpus clade</taxon>
        <taxon>Stylosanthes</taxon>
    </lineage>
</organism>
<dbReference type="EMBL" id="JASCZI010157980">
    <property type="protein sequence ID" value="MED6178836.1"/>
    <property type="molecule type" value="Genomic_DNA"/>
</dbReference>
<gene>
    <name evidence="1" type="ORF">PIB30_111277</name>
</gene>
<name>A0ABU6W0C4_9FABA</name>
<protein>
    <submittedName>
        <fullName evidence="1">Uncharacterized protein</fullName>
    </submittedName>
</protein>
<dbReference type="Proteomes" id="UP001341840">
    <property type="component" value="Unassembled WGS sequence"/>
</dbReference>
<feature type="non-terminal residue" evidence="1">
    <location>
        <position position="124"/>
    </location>
</feature>